<dbReference type="EMBL" id="UINC01017857">
    <property type="protein sequence ID" value="SVA74492.1"/>
    <property type="molecule type" value="Genomic_DNA"/>
</dbReference>
<organism evidence="2">
    <name type="scientific">marine metagenome</name>
    <dbReference type="NCBI Taxonomy" id="408172"/>
    <lineage>
        <taxon>unclassified sequences</taxon>
        <taxon>metagenomes</taxon>
        <taxon>ecological metagenomes</taxon>
    </lineage>
</organism>
<evidence type="ECO:0000313" key="2">
    <source>
        <dbReference type="EMBL" id="SVA74492.1"/>
    </source>
</evidence>
<dbReference type="InterPro" id="IPR025263">
    <property type="entry name" value="YhdP_central"/>
</dbReference>
<dbReference type="PANTHER" id="PTHR38690:SF1">
    <property type="entry name" value="PROTEASE"/>
    <property type="match status" value="1"/>
</dbReference>
<proteinExistence type="predicted"/>
<dbReference type="InterPro" id="IPR011836">
    <property type="entry name" value="YhdP"/>
</dbReference>
<protein>
    <recommendedName>
        <fullName evidence="1">YhdP central domain-containing protein</fullName>
    </recommendedName>
</protein>
<dbReference type="NCBIfam" id="TIGR02099">
    <property type="entry name" value="YhdP family protein"/>
    <property type="match status" value="1"/>
</dbReference>
<dbReference type="Pfam" id="PF13116">
    <property type="entry name" value="YhdP"/>
    <property type="match status" value="1"/>
</dbReference>
<reference evidence="2" key="1">
    <citation type="submission" date="2018-05" db="EMBL/GenBank/DDBJ databases">
        <authorList>
            <person name="Lanie J.A."/>
            <person name="Ng W.-L."/>
            <person name="Kazmierczak K.M."/>
            <person name="Andrzejewski T.M."/>
            <person name="Davidsen T.M."/>
            <person name="Wayne K.J."/>
            <person name="Tettelin H."/>
            <person name="Glass J.I."/>
            <person name="Rusch D."/>
            <person name="Podicherti R."/>
            <person name="Tsui H.-C.T."/>
            <person name="Winkler M.E."/>
        </authorList>
    </citation>
    <scope>NUCLEOTIDE SEQUENCE</scope>
</reference>
<name>A0A381YD21_9ZZZZ</name>
<accession>A0A381YD21</accession>
<gene>
    <name evidence="2" type="ORF">METZ01_LOCUS127346</name>
</gene>
<feature type="non-terminal residue" evidence="2">
    <location>
        <position position="1"/>
    </location>
</feature>
<sequence>SHLDASWTLSGPELIFYQVSLGDGELSVEEASIDLNAIKLLVRRQLVVDELTLQGTHITVEQTPEGLRLQGIATENNAQAGIDLEDIPPVRVVVRNSSVLYVDQTRGESLWQFDSVTMTLDRDDKRILLEARVDAPHDLGSRIELSAEGELQIPGISDNERWRLFIDLRQVDLAELAQLLPNNNGALPGTGMGDFSLWLYWQQGELLEATAQLAASNLVLVGTNESGWQDFSYDNVDLTAEWSRADRGWQLALSNVNVARNGRVWPDDSHVDLKVGVGSEGLDLLGLRANFLRLEDIGPFVNLLPKDLKSYPWAELAPQGDLVDVALDLIQTTGERWEYQFAAGLRDVGIQSVNKLPGFSGLTGDLRTDERSGRFNIFTEDLQFDWLTYFREPLKMDLFSGIVLWRRGQSNIRLVSDDLVLESRDGSINSDLELTIPIDNGSPYLEMESDIARFNAASLKRYIPAHRMPLKVVDWLDRAIVAGQIKEGRLSFIGFPNDFPFDGAQGEFRGFARVEDGIVQFMEDWPPAQDLNGTMEFFNSSFKSHGSGRISRHRTSDFSVAFEDFREGTIAIKTVSDGSLEDFVTFMKDVPMIIDYLGPDLGRLNSGSGRSEVSVDLSLPLRNPGTHDLEASLKIFDGELFVEGFSPRVTEINGMLSLHQGVVTGDRIEANFLDGPFLARVVPTDELGYRARLDFGGEVDAEDLGAAFDLPFLDYLDGRTQWRGALFLPVGLDESEVPLKMNLASDLSGLAFRLPDPMFKTAGEQTNFNAEFLFSPNQLKVQGTLGLERRFALNFLNMNGGLVFDRGGVSFGGSDPLLPLEQGLLLQGHLPLLRLDDWLGIFRSASSGTWPGIGVFDANLMVMEFSAFGQRLGNTDLSVSRVRRQWFVDIESEAVAGKLVLPPDLSSREQILANMSRLHLSPRDGTSMEETDPRDLPGFLIQSGQFSIGSRHFGRLAADIRAGPLGLRVHSLKAANESFALGGEGSWFEGTSGSDTHLTLTLNSSDVADTLTALGFGPVAEGQQADLMADIFWSGPPSTDWSEHLNGSLAIHMQEGSVLDLEPGAGRMVGLMSITALPRRLALDFRDVFSRGLVFDELTGDFVIIDGDAYTDNFKLTGPAAEIGVVGRTGLRDRDWQQLAVVTAEPGNMLPTVGAILGGSGVGAALLIFTQIFKEPLKGIGRASYCLTGTWDEPVVQQLLPEDLGEGRLCAGAPPGGFSVANP</sequence>
<feature type="domain" description="YhdP central" evidence="1">
    <location>
        <begin position="2"/>
        <end position="1196"/>
    </location>
</feature>
<dbReference type="PANTHER" id="PTHR38690">
    <property type="entry name" value="PROTEASE-RELATED"/>
    <property type="match status" value="1"/>
</dbReference>
<dbReference type="AlphaFoldDB" id="A0A381YD21"/>
<evidence type="ECO:0000259" key="1">
    <source>
        <dbReference type="Pfam" id="PF13116"/>
    </source>
</evidence>